<dbReference type="GO" id="GO:0002939">
    <property type="term" value="P:tRNA N1-guanine methylation"/>
    <property type="evidence" value="ECO:0007669"/>
    <property type="project" value="TreeGrafter"/>
</dbReference>
<dbReference type="CDD" id="cd18089">
    <property type="entry name" value="SPOUT_Trm10-like"/>
    <property type="match status" value="1"/>
</dbReference>
<gene>
    <name evidence="9" type="primary">TRM10</name>
    <name evidence="9" type="ORF">SNAT2548_LOCUS16744</name>
</gene>
<dbReference type="OrthoDB" id="278300at2759"/>
<keyword evidence="3" id="KW-0808">Transferase</keyword>
<evidence type="ECO:0000313" key="9">
    <source>
        <dbReference type="EMBL" id="CAE7319402.1"/>
    </source>
</evidence>
<feature type="chain" id="PRO_5032870530" description="tRNA (guanine(9)-N(1))-methyltransferase" evidence="7">
    <location>
        <begin position="21"/>
        <end position="520"/>
    </location>
</feature>
<feature type="region of interest" description="Disordered" evidence="6">
    <location>
        <begin position="197"/>
        <end position="273"/>
    </location>
</feature>
<feature type="compositionally biased region" description="Basic residues" evidence="6">
    <location>
        <begin position="234"/>
        <end position="247"/>
    </location>
</feature>
<reference evidence="9" key="1">
    <citation type="submission" date="2021-02" db="EMBL/GenBank/DDBJ databases">
        <authorList>
            <person name="Dougan E. K."/>
            <person name="Rhodes N."/>
            <person name="Thang M."/>
            <person name="Chan C."/>
        </authorList>
    </citation>
    <scope>NUCLEOTIDE SEQUENCE</scope>
</reference>
<dbReference type="PANTHER" id="PTHR13563">
    <property type="entry name" value="TRNA (GUANINE-9-) METHYLTRANSFERASE"/>
    <property type="match status" value="1"/>
</dbReference>
<evidence type="ECO:0000259" key="8">
    <source>
        <dbReference type="PROSITE" id="PS51675"/>
    </source>
</evidence>
<dbReference type="InterPro" id="IPR007356">
    <property type="entry name" value="tRNA_m1G_MeTrfase_euk"/>
</dbReference>
<keyword evidence="7" id="KW-0732">Signal</keyword>
<feature type="compositionally biased region" description="Basic and acidic residues" evidence="6">
    <location>
        <begin position="262"/>
        <end position="273"/>
    </location>
</feature>
<evidence type="ECO:0000256" key="3">
    <source>
        <dbReference type="ARBA" id="ARBA00022679"/>
    </source>
</evidence>
<dbReference type="EMBL" id="CAJNDS010002089">
    <property type="protein sequence ID" value="CAE7319402.1"/>
    <property type="molecule type" value="Genomic_DNA"/>
</dbReference>
<comment type="caution">
    <text evidence="9">The sequence shown here is derived from an EMBL/GenBank/DDBJ whole genome shotgun (WGS) entry which is preliminary data.</text>
</comment>
<evidence type="ECO:0000256" key="4">
    <source>
        <dbReference type="ARBA" id="ARBA00022691"/>
    </source>
</evidence>
<sequence>MGRNGVGSLLLLICIASSRASESFDAFDAAAASSKPHRLEHLRFQRSLVADTAEEAAEVRAKEKKVFEQGEHTRARKALFEKRLAACYGDDACRKAVAARQLEIEHQVASGTAPAAVVEGREEKTEEAPKSTGWLRQKIGAALGYVHVGEGVAARAREMLSNSRLLDARARETRHVKIQCWGDPAALEVSPQRIGVSQEVNSIPDPRTPESEASNAETVGEAADEPVPKSELKRLRKAERKEQRRLHAKEQRQQKKKMQRQRKQELRQEHLESLSAAERAEFLEKEREAGKERKAAIQATLDHAFQHGRPRIAINCSFSDTMDVRELTSLAKQVQLAYTQTRDSNSKVQLHITSLHAENPVMRSLESQGMKSWKLHLHEESVWDVFASEARDGRLVILTPDAEEELLEVMEEEVYVVGGIVDRSVKKMQSRTQAVERGATKLRKLPLKSFGPAGCCPVLNIDCVVRILCEWLKGDGSWQDVFELCLPPRRVGDRAVLTKRQRRTQRALERAEAGAPMPAA</sequence>
<dbReference type="GO" id="GO:0052905">
    <property type="term" value="F:tRNA (guanosine(9)-N1)-methyltransferase activity"/>
    <property type="evidence" value="ECO:0007669"/>
    <property type="project" value="UniProtKB-EC"/>
</dbReference>
<accession>A0A812NMC4</accession>
<dbReference type="EC" id="2.1.1.221" evidence="1"/>
<keyword evidence="4" id="KW-0949">S-adenosyl-L-methionine</keyword>
<evidence type="ECO:0000256" key="1">
    <source>
        <dbReference type="ARBA" id="ARBA00012797"/>
    </source>
</evidence>
<evidence type="ECO:0000256" key="5">
    <source>
        <dbReference type="ARBA" id="ARBA00048434"/>
    </source>
</evidence>
<name>A0A812NMC4_9DINO</name>
<organism evidence="9 10">
    <name type="scientific">Symbiodinium natans</name>
    <dbReference type="NCBI Taxonomy" id="878477"/>
    <lineage>
        <taxon>Eukaryota</taxon>
        <taxon>Sar</taxon>
        <taxon>Alveolata</taxon>
        <taxon>Dinophyceae</taxon>
        <taxon>Suessiales</taxon>
        <taxon>Symbiodiniaceae</taxon>
        <taxon>Symbiodinium</taxon>
    </lineage>
</organism>
<keyword evidence="10" id="KW-1185">Reference proteome</keyword>
<proteinExistence type="predicted"/>
<dbReference type="PANTHER" id="PTHR13563:SF13">
    <property type="entry name" value="TRNA METHYLTRANSFERASE 10 HOMOLOG A"/>
    <property type="match status" value="1"/>
</dbReference>
<dbReference type="Gene3D" id="3.40.1280.30">
    <property type="match status" value="1"/>
</dbReference>
<dbReference type="Proteomes" id="UP000604046">
    <property type="component" value="Unassembled WGS sequence"/>
</dbReference>
<dbReference type="GO" id="GO:0000049">
    <property type="term" value="F:tRNA binding"/>
    <property type="evidence" value="ECO:0007669"/>
    <property type="project" value="TreeGrafter"/>
</dbReference>
<dbReference type="AlphaFoldDB" id="A0A812NMC4"/>
<feature type="domain" description="SAM-dependent MTase TRM10-type" evidence="8">
    <location>
        <begin position="297"/>
        <end position="493"/>
    </location>
</feature>
<dbReference type="InterPro" id="IPR028564">
    <property type="entry name" value="MT_TRM10-typ"/>
</dbReference>
<dbReference type="InterPro" id="IPR038459">
    <property type="entry name" value="MT_TRM10-typ_sf"/>
</dbReference>
<evidence type="ECO:0000256" key="6">
    <source>
        <dbReference type="SAM" id="MobiDB-lite"/>
    </source>
</evidence>
<comment type="catalytic activity">
    <reaction evidence="5">
        <text>guanosine(9) in tRNA + S-adenosyl-L-methionine = N(1)-methylguanosine(9) in tRNA + S-adenosyl-L-homocysteine + H(+)</text>
        <dbReference type="Rhea" id="RHEA:43156"/>
        <dbReference type="Rhea" id="RHEA-COMP:10367"/>
        <dbReference type="Rhea" id="RHEA-COMP:10368"/>
        <dbReference type="ChEBI" id="CHEBI:15378"/>
        <dbReference type="ChEBI" id="CHEBI:57856"/>
        <dbReference type="ChEBI" id="CHEBI:59789"/>
        <dbReference type="ChEBI" id="CHEBI:73542"/>
        <dbReference type="ChEBI" id="CHEBI:74269"/>
        <dbReference type="EC" id="2.1.1.221"/>
    </reaction>
</comment>
<feature type="signal peptide" evidence="7">
    <location>
        <begin position="1"/>
        <end position="20"/>
    </location>
</feature>
<evidence type="ECO:0000256" key="2">
    <source>
        <dbReference type="ARBA" id="ARBA00022603"/>
    </source>
</evidence>
<dbReference type="PROSITE" id="PS51675">
    <property type="entry name" value="SAM_MT_TRM10"/>
    <property type="match status" value="1"/>
</dbReference>
<dbReference type="GO" id="GO:0005634">
    <property type="term" value="C:nucleus"/>
    <property type="evidence" value="ECO:0007669"/>
    <property type="project" value="TreeGrafter"/>
</dbReference>
<protein>
    <recommendedName>
        <fullName evidence="1">tRNA (guanine(9)-N(1))-methyltransferase</fullName>
        <ecNumber evidence="1">2.1.1.221</ecNumber>
    </recommendedName>
</protein>
<evidence type="ECO:0000256" key="7">
    <source>
        <dbReference type="SAM" id="SignalP"/>
    </source>
</evidence>
<evidence type="ECO:0000313" key="10">
    <source>
        <dbReference type="Proteomes" id="UP000604046"/>
    </source>
</evidence>
<keyword evidence="2" id="KW-0489">Methyltransferase</keyword>